<protein>
    <submittedName>
        <fullName evidence="1">Uncharacterized protein</fullName>
    </submittedName>
</protein>
<dbReference type="Proteomes" id="UP000266188">
    <property type="component" value="Unassembled WGS sequence"/>
</dbReference>
<keyword evidence="2" id="KW-1185">Reference proteome</keyword>
<sequence length="250" mass="28796">MADIKFPCKPGRQLTITVARLLDQAGIPNVLCGEIMLYAYGVPTATWCNTWVIPDHLIEAAFKTLRDASFPICEMGSECLLVKRWGREPIPEYHFHVDHTYDKYAWTVDLHKKSSILWMLPDPTVEPPVPDDQTYMLTTDPRLPPWIPGYGGGRWLECSYPIKIPRPARFLEACFYLYCRDRDGVGFSSYWMVHISYIQQYVEGNPCKGIITYDDLEEPVRQFLELRNADLIEKILGASWASAEQASRRE</sequence>
<name>A0A3A2ZP55_9EURO</name>
<dbReference type="OrthoDB" id="4499271at2759"/>
<comment type="caution">
    <text evidence="1">The sequence shown here is derived from an EMBL/GenBank/DDBJ whole genome shotgun (WGS) entry which is preliminary data.</text>
</comment>
<reference evidence="2" key="1">
    <citation type="submission" date="2017-02" db="EMBL/GenBank/DDBJ databases">
        <authorList>
            <person name="Tafer H."/>
            <person name="Lopandic K."/>
        </authorList>
    </citation>
    <scope>NUCLEOTIDE SEQUENCE [LARGE SCALE GENOMIC DNA]</scope>
    <source>
        <strain evidence="2">CBS 366.77</strain>
    </source>
</reference>
<evidence type="ECO:0000313" key="2">
    <source>
        <dbReference type="Proteomes" id="UP000266188"/>
    </source>
</evidence>
<dbReference type="AlphaFoldDB" id="A0A3A2ZP55"/>
<evidence type="ECO:0000313" key="1">
    <source>
        <dbReference type="EMBL" id="RJE21164.1"/>
    </source>
</evidence>
<organism evidence="1 2">
    <name type="scientific">Aspergillus sclerotialis</name>
    <dbReference type="NCBI Taxonomy" id="2070753"/>
    <lineage>
        <taxon>Eukaryota</taxon>
        <taxon>Fungi</taxon>
        <taxon>Dikarya</taxon>
        <taxon>Ascomycota</taxon>
        <taxon>Pezizomycotina</taxon>
        <taxon>Eurotiomycetes</taxon>
        <taxon>Eurotiomycetidae</taxon>
        <taxon>Eurotiales</taxon>
        <taxon>Aspergillaceae</taxon>
        <taxon>Aspergillus</taxon>
        <taxon>Aspergillus subgen. Polypaecilum</taxon>
    </lineage>
</organism>
<dbReference type="EMBL" id="MVGC01000248">
    <property type="protein sequence ID" value="RJE21164.1"/>
    <property type="molecule type" value="Genomic_DNA"/>
</dbReference>
<gene>
    <name evidence="1" type="ORF">PHISCL_06509</name>
</gene>
<accession>A0A3A2ZP55</accession>
<proteinExistence type="predicted"/>